<dbReference type="InterPro" id="IPR015914">
    <property type="entry name" value="PAPs_N"/>
</dbReference>
<dbReference type="InterPro" id="IPR029052">
    <property type="entry name" value="Metallo-depent_PP-like"/>
</dbReference>
<dbReference type="InterPro" id="IPR004843">
    <property type="entry name" value="Calcineurin-like_PHP"/>
</dbReference>
<dbReference type="Proteomes" id="UP001220064">
    <property type="component" value="Chromosome"/>
</dbReference>
<keyword evidence="1 3" id="KW-0732">Signal</keyword>
<feature type="compositionally biased region" description="Low complexity" evidence="2">
    <location>
        <begin position="491"/>
        <end position="510"/>
    </location>
</feature>
<feature type="region of interest" description="Disordered" evidence="2">
    <location>
        <begin position="461"/>
        <end position="510"/>
    </location>
</feature>
<dbReference type="RefSeq" id="WP_022863218.1">
    <property type="nucleotide sequence ID" value="NZ_ATVG01000008.1"/>
</dbReference>
<dbReference type="InterPro" id="IPR008963">
    <property type="entry name" value="Purple_acid_Pase-like_N"/>
</dbReference>
<feature type="signal peptide" evidence="3">
    <location>
        <begin position="1"/>
        <end position="35"/>
    </location>
</feature>
<accession>A0ABY7UAD5</accession>
<dbReference type="PANTHER" id="PTHR45867:SF3">
    <property type="entry name" value="ACID PHOSPHATASE TYPE 7"/>
    <property type="match status" value="1"/>
</dbReference>
<evidence type="ECO:0000259" key="4">
    <source>
        <dbReference type="Pfam" id="PF00149"/>
    </source>
</evidence>
<protein>
    <submittedName>
        <fullName evidence="6">Calcineurin-like phosphoesterase</fullName>
    </submittedName>
</protein>
<feature type="compositionally biased region" description="Gly residues" evidence="2">
    <location>
        <begin position="471"/>
        <end position="490"/>
    </location>
</feature>
<name>A0ABY7UAD5_9CORY</name>
<evidence type="ECO:0000256" key="1">
    <source>
        <dbReference type="ARBA" id="ARBA00022729"/>
    </source>
</evidence>
<dbReference type="Gene3D" id="3.60.21.10">
    <property type="match status" value="1"/>
</dbReference>
<feature type="domain" description="Purple acid phosphatase N-terminal" evidence="5">
    <location>
        <begin position="53"/>
        <end position="147"/>
    </location>
</feature>
<dbReference type="SUPFAM" id="SSF56300">
    <property type="entry name" value="Metallo-dependent phosphatases"/>
    <property type="match status" value="1"/>
</dbReference>
<feature type="chain" id="PRO_5047116252" evidence="3">
    <location>
        <begin position="36"/>
        <end position="510"/>
    </location>
</feature>
<reference evidence="6 7" key="1">
    <citation type="submission" date="2020-10" db="EMBL/GenBank/DDBJ databases">
        <title>Complete genome sequence of Corynebacterium massiliense DSM 45435, type strain of Corynebacterium massiliense.</title>
        <authorList>
            <person name="Busche T."/>
            <person name="Kalinowski J."/>
            <person name="Ruckert C."/>
        </authorList>
    </citation>
    <scope>NUCLEOTIDE SEQUENCE [LARGE SCALE GENOMIC DNA]</scope>
    <source>
        <strain evidence="6 7">DSM 45435</strain>
    </source>
</reference>
<evidence type="ECO:0000259" key="5">
    <source>
        <dbReference type="Pfam" id="PF16656"/>
    </source>
</evidence>
<dbReference type="InterPro" id="IPR003961">
    <property type="entry name" value="FN3_dom"/>
</dbReference>
<dbReference type="CDD" id="cd00063">
    <property type="entry name" value="FN3"/>
    <property type="match status" value="1"/>
</dbReference>
<sequence length="510" mass="54436">MRLHRLIRARILAGTAATALSISAAAVTASAPALADDTADTPAVNSAVNSAVKNVVLEVGATDSEVHLTWMSDLGHQYEQAIIAKASDVQGKQFPDNAQRVDAAGELTGSASRVYDATVTGLEPGTEYTYAVGSDAHGWSAPETFTTNESSGDWNFLFFGDPQVGASHDLDADTKGWKKALETATAAHPDTDFLLSAGDQVNDVSQAQHDAFKSPAQLRQFPLAVNDGNHDNRDFHMYRQNYSWPNVSDEVKERDYFFERGNALIVSLDSNLSSSADIDSHAEYLRQVIGSKGADKDWVVVTYHHSPFSQAYHQNDGDVKRLREGLTPVMSELGVDAVLGGHDHIYTRSYLMEGTKPVVPEEKPAAGDVLHPQDGQVLYMIASSASGSKFYDFWAAGKTYKDLSEEEAAEKGLTAPFTARWNQDRTPDYTNVEVTANTLTLTTYNVDDGSIVDKVTLAKEGTDAGNSGANNGDGDGGDQPGGNQPGGSLSGGLSSTSSSLSSNLLSGSSR</sequence>
<dbReference type="Gene3D" id="2.60.40.380">
    <property type="entry name" value="Purple acid phosphatase-like, N-terminal"/>
    <property type="match status" value="1"/>
</dbReference>
<evidence type="ECO:0000313" key="7">
    <source>
        <dbReference type="Proteomes" id="UP001220064"/>
    </source>
</evidence>
<dbReference type="EMBL" id="CP063189">
    <property type="protein sequence ID" value="WCZ33015.1"/>
    <property type="molecule type" value="Genomic_DNA"/>
</dbReference>
<feature type="domain" description="Calcineurin-like phosphoesterase" evidence="4">
    <location>
        <begin position="156"/>
        <end position="346"/>
    </location>
</feature>
<dbReference type="Pfam" id="PF16656">
    <property type="entry name" value="Pur_ac_phosph_N"/>
    <property type="match status" value="1"/>
</dbReference>
<evidence type="ECO:0000313" key="6">
    <source>
        <dbReference type="EMBL" id="WCZ33015.1"/>
    </source>
</evidence>
<dbReference type="PANTHER" id="PTHR45867">
    <property type="entry name" value="PURPLE ACID PHOSPHATASE"/>
    <property type="match status" value="1"/>
</dbReference>
<gene>
    <name evidence="6" type="ORF">CMASS_07925</name>
</gene>
<evidence type="ECO:0000256" key="3">
    <source>
        <dbReference type="SAM" id="SignalP"/>
    </source>
</evidence>
<evidence type="ECO:0000256" key="2">
    <source>
        <dbReference type="SAM" id="MobiDB-lite"/>
    </source>
</evidence>
<proteinExistence type="predicted"/>
<keyword evidence="7" id="KW-1185">Reference proteome</keyword>
<dbReference type="SUPFAM" id="SSF49363">
    <property type="entry name" value="Purple acid phosphatase, N-terminal domain"/>
    <property type="match status" value="1"/>
</dbReference>
<dbReference type="Pfam" id="PF00149">
    <property type="entry name" value="Metallophos"/>
    <property type="match status" value="1"/>
</dbReference>
<organism evidence="6 7">
    <name type="scientific">Corynebacterium massiliense DSM 45435</name>
    <dbReference type="NCBI Taxonomy" id="1121364"/>
    <lineage>
        <taxon>Bacteria</taxon>
        <taxon>Bacillati</taxon>
        <taxon>Actinomycetota</taxon>
        <taxon>Actinomycetes</taxon>
        <taxon>Mycobacteriales</taxon>
        <taxon>Corynebacteriaceae</taxon>
        <taxon>Corynebacterium</taxon>
    </lineage>
</organism>